<reference evidence="1" key="1">
    <citation type="submission" date="2021-06" db="EMBL/GenBank/DDBJ databases">
        <authorList>
            <person name="Kallberg Y."/>
            <person name="Tangrot J."/>
            <person name="Rosling A."/>
        </authorList>
    </citation>
    <scope>NUCLEOTIDE SEQUENCE</scope>
    <source>
        <strain evidence="1">FL966</strain>
    </source>
</reference>
<sequence>AWSEKNPVCILHEFNDFSTKIYPFNNETYNQFNDIRKYWNFAAAFNKGIRNSSLQII</sequence>
<proteinExistence type="predicted"/>
<keyword evidence="2" id="KW-1185">Reference proteome</keyword>
<dbReference type="EMBL" id="CAJVQA010009987">
    <property type="protein sequence ID" value="CAG8691886.1"/>
    <property type="molecule type" value="Genomic_DNA"/>
</dbReference>
<dbReference type="AlphaFoldDB" id="A0A9N9EVE3"/>
<organism evidence="1 2">
    <name type="scientific">Cetraspora pellucida</name>
    <dbReference type="NCBI Taxonomy" id="1433469"/>
    <lineage>
        <taxon>Eukaryota</taxon>
        <taxon>Fungi</taxon>
        <taxon>Fungi incertae sedis</taxon>
        <taxon>Mucoromycota</taxon>
        <taxon>Glomeromycotina</taxon>
        <taxon>Glomeromycetes</taxon>
        <taxon>Diversisporales</taxon>
        <taxon>Gigasporaceae</taxon>
        <taxon>Cetraspora</taxon>
    </lineage>
</organism>
<evidence type="ECO:0000313" key="1">
    <source>
        <dbReference type="EMBL" id="CAG8691886.1"/>
    </source>
</evidence>
<evidence type="ECO:0000313" key="2">
    <source>
        <dbReference type="Proteomes" id="UP000789759"/>
    </source>
</evidence>
<dbReference type="Proteomes" id="UP000789759">
    <property type="component" value="Unassembled WGS sequence"/>
</dbReference>
<gene>
    <name evidence="1" type="ORF">CPELLU_LOCUS11343</name>
</gene>
<feature type="non-terminal residue" evidence="1">
    <location>
        <position position="1"/>
    </location>
</feature>
<protein>
    <submittedName>
        <fullName evidence="1">6711_t:CDS:1</fullName>
    </submittedName>
</protein>
<name>A0A9N9EVE3_9GLOM</name>
<comment type="caution">
    <text evidence="1">The sequence shown here is derived from an EMBL/GenBank/DDBJ whole genome shotgun (WGS) entry which is preliminary data.</text>
</comment>
<dbReference type="OrthoDB" id="2431171at2759"/>
<accession>A0A9N9EVE3</accession>